<evidence type="ECO:0000313" key="8">
    <source>
        <dbReference type="EMBL" id="OAS15901.1"/>
    </source>
</evidence>
<dbReference type="OrthoDB" id="9785675at2"/>
<dbReference type="InterPro" id="IPR013249">
    <property type="entry name" value="RNA_pol_sigma70_r4_t2"/>
</dbReference>
<dbReference type="GO" id="GO:0006352">
    <property type="term" value="P:DNA-templated transcription initiation"/>
    <property type="evidence" value="ECO:0007669"/>
    <property type="project" value="InterPro"/>
</dbReference>
<evidence type="ECO:0000256" key="2">
    <source>
        <dbReference type="ARBA" id="ARBA00023015"/>
    </source>
</evidence>
<dbReference type="InterPro" id="IPR013324">
    <property type="entry name" value="RNA_pol_sigma_r3/r4-like"/>
</dbReference>
<sequence length="187" mass="21439">MDGTAGGRACVDQELYDVITKAKSGDKEAFAILVKRYKDIVFRYSYGMLADRMEAEDVSQEAFVKAFYSLSKLDNIYAFVSWLKRIVSNLCFDRIQKQKKTNSVSGELIETQISNNDMERRDLRMTIEEAMGNLSPEHREAIVLREIEGYSYDEISGMLNIPLGTVKSRISAARLLLRKEMIRELED</sequence>
<evidence type="ECO:0000256" key="5">
    <source>
        <dbReference type="ARBA" id="ARBA00023163"/>
    </source>
</evidence>
<dbReference type="Proteomes" id="UP000078454">
    <property type="component" value="Unassembled WGS sequence"/>
</dbReference>
<protein>
    <submittedName>
        <fullName evidence="8">RNA polymerase subunit sigma-24</fullName>
    </submittedName>
</protein>
<keyword evidence="9" id="KW-1185">Reference proteome</keyword>
<evidence type="ECO:0000313" key="9">
    <source>
        <dbReference type="Proteomes" id="UP000078454"/>
    </source>
</evidence>
<accession>A0A198A4D5</accession>
<proteinExistence type="inferred from homology"/>
<comment type="similarity">
    <text evidence="1">Belongs to the sigma-70 factor family. ECF subfamily.</text>
</comment>
<dbReference type="NCBIfam" id="TIGR02937">
    <property type="entry name" value="sigma70-ECF"/>
    <property type="match status" value="1"/>
</dbReference>
<evidence type="ECO:0000259" key="6">
    <source>
        <dbReference type="Pfam" id="PF04542"/>
    </source>
</evidence>
<dbReference type="SUPFAM" id="SSF88659">
    <property type="entry name" value="Sigma3 and sigma4 domains of RNA polymerase sigma factors"/>
    <property type="match status" value="1"/>
</dbReference>
<dbReference type="PANTHER" id="PTHR43133">
    <property type="entry name" value="RNA POLYMERASE ECF-TYPE SIGMA FACTO"/>
    <property type="match status" value="1"/>
</dbReference>
<evidence type="ECO:0000256" key="1">
    <source>
        <dbReference type="ARBA" id="ARBA00010641"/>
    </source>
</evidence>
<evidence type="ECO:0000256" key="3">
    <source>
        <dbReference type="ARBA" id="ARBA00023082"/>
    </source>
</evidence>
<comment type="caution">
    <text evidence="8">The sequence shown here is derived from an EMBL/GenBank/DDBJ whole genome shotgun (WGS) entry which is preliminary data.</text>
</comment>
<dbReference type="AlphaFoldDB" id="A0A198A4D5"/>
<name>A0A198A4D5_9BACL</name>
<dbReference type="GO" id="GO:0003677">
    <property type="term" value="F:DNA binding"/>
    <property type="evidence" value="ECO:0007669"/>
    <property type="project" value="UniProtKB-KW"/>
</dbReference>
<feature type="domain" description="RNA polymerase sigma-70 region 2" evidence="6">
    <location>
        <begin position="33"/>
        <end position="100"/>
    </location>
</feature>
<organism evidence="8 9">
    <name type="scientific">Paenibacillus oryzisoli</name>
    <dbReference type="NCBI Taxonomy" id="1850517"/>
    <lineage>
        <taxon>Bacteria</taxon>
        <taxon>Bacillati</taxon>
        <taxon>Bacillota</taxon>
        <taxon>Bacilli</taxon>
        <taxon>Bacillales</taxon>
        <taxon>Paenibacillaceae</taxon>
        <taxon>Paenibacillus</taxon>
    </lineage>
</organism>
<gene>
    <name evidence="8" type="ORF">A8708_09420</name>
</gene>
<dbReference type="SUPFAM" id="SSF88946">
    <property type="entry name" value="Sigma2 domain of RNA polymerase sigma factors"/>
    <property type="match status" value="1"/>
</dbReference>
<dbReference type="Pfam" id="PF08281">
    <property type="entry name" value="Sigma70_r4_2"/>
    <property type="match status" value="1"/>
</dbReference>
<dbReference type="Pfam" id="PF04542">
    <property type="entry name" value="Sigma70_r2"/>
    <property type="match status" value="1"/>
</dbReference>
<dbReference type="CDD" id="cd06171">
    <property type="entry name" value="Sigma70_r4"/>
    <property type="match status" value="1"/>
</dbReference>
<keyword evidence="3" id="KW-0731">Sigma factor</keyword>
<dbReference type="GO" id="GO:0016987">
    <property type="term" value="F:sigma factor activity"/>
    <property type="evidence" value="ECO:0007669"/>
    <property type="project" value="UniProtKB-KW"/>
</dbReference>
<evidence type="ECO:0000256" key="4">
    <source>
        <dbReference type="ARBA" id="ARBA00023125"/>
    </source>
</evidence>
<keyword evidence="5" id="KW-0804">Transcription</keyword>
<dbReference type="PANTHER" id="PTHR43133:SF8">
    <property type="entry name" value="RNA POLYMERASE SIGMA FACTOR HI_1459-RELATED"/>
    <property type="match status" value="1"/>
</dbReference>
<dbReference type="Gene3D" id="1.10.10.10">
    <property type="entry name" value="Winged helix-like DNA-binding domain superfamily/Winged helix DNA-binding domain"/>
    <property type="match status" value="1"/>
</dbReference>
<dbReference type="InterPro" id="IPR013325">
    <property type="entry name" value="RNA_pol_sigma_r2"/>
</dbReference>
<dbReference type="InterPro" id="IPR036388">
    <property type="entry name" value="WH-like_DNA-bd_sf"/>
</dbReference>
<keyword evidence="4" id="KW-0238">DNA-binding</keyword>
<dbReference type="InterPro" id="IPR007627">
    <property type="entry name" value="RNA_pol_sigma70_r2"/>
</dbReference>
<dbReference type="InterPro" id="IPR039425">
    <property type="entry name" value="RNA_pol_sigma-70-like"/>
</dbReference>
<dbReference type="Gene3D" id="1.10.1740.10">
    <property type="match status" value="1"/>
</dbReference>
<feature type="domain" description="RNA polymerase sigma factor 70 region 4 type 2" evidence="7">
    <location>
        <begin position="125"/>
        <end position="176"/>
    </location>
</feature>
<dbReference type="InterPro" id="IPR014284">
    <property type="entry name" value="RNA_pol_sigma-70_dom"/>
</dbReference>
<dbReference type="STRING" id="1850517.A8708_09420"/>
<keyword evidence="2" id="KW-0805">Transcription regulation</keyword>
<evidence type="ECO:0000259" key="7">
    <source>
        <dbReference type="Pfam" id="PF08281"/>
    </source>
</evidence>
<reference evidence="8 9" key="1">
    <citation type="submission" date="2016-05" db="EMBL/GenBank/DDBJ databases">
        <title>Paenibacillus sp. 1ZS3-15 nov., isolated from the rhizosphere soil.</title>
        <authorList>
            <person name="Zhang X.X."/>
            <person name="Zhang J."/>
        </authorList>
    </citation>
    <scope>NUCLEOTIDE SEQUENCE [LARGE SCALE GENOMIC DNA]</scope>
    <source>
        <strain evidence="8 9">1ZS3-15</strain>
    </source>
</reference>
<dbReference type="EMBL" id="LYPB01000078">
    <property type="protein sequence ID" value="OAS15901.1"/>
    <property type="molecule type" value="Genomic_DNA"/>
</dbReference>